<dbReference type="GO" id="GO:0043491">
    <property type="term" value="P:phosphatidylinositol 3-kinase/protein kinase B signal transduction"/>
    <property type="evidence" value="ECO:0007669"/>
    <property type="project" value="TreeGrafter"/>
</dbReference>
<evidence type="ECO:0000256" key="4">
    <source>
        <dbReference type="ARBA" id="ARBA00022840"/>
    </source>
</evidence>
<dbReference type="GO" id="GO:0005886">
    <property type="term" value="C:plasma membrane"/>
    <property type="evidence" value="ECO:0007669"/>
    <property type="project" value="TreeGrafter"/>
</dbReference>
<dbReference type="Gene3D" id="1.10.1070.11">
    <property type="entry name" value="Phosphatidylinositol 3-/4-kinase, catalytic domain"/>
    <property type="match status" value="1"/>
</dbReference>
<dbReference type="InterPro" id="IPR015433">
    <property type="entry name" value="PI3/4_kinase"/>
</dbReference>
<feature type="domain" description="PIK helical" evidence="8">
    <location>
        <begin position="623"/>
        <end position="802"/>
    </location>
</feature>
<dbReference type="InterPro" id="IPR002420">
    <property type="entry name" value="PI3K-type_C2_dom"/>
</dbReference>
<keyword evidence="1" id="KW-0808">Transferase</keyword>
<dbReference type="Pfam" id="PF00792">
    <property type="entry name" value="PI3K_C2"/>
    <property type="match status" value="1"/>
</dbReference>
<comment type="similarity">
    <text evidence="5">Belongs to the PI3/PI4-kinase family.</text>
</comment>
<dbReference type="InterPro" id="IPR029071">
    <property type="entry name" value="Ubiquitin-like_domsf"/>
</dbReference>
<dbReference type="RefSeq" id="XP_001013003.3">
    <property type="nucleotide sequence ID" value="XM_001013003.3"/>
</dbReference>
<dbReference type="InterPro" id="IPR042236">
    <property type="entry name" value="PI3K_accessory_sf"/>
</dbReference>
<feature type="domain" description="PI3K-RBD" evidence="9">
    <location>
        <begin position="106"/>
        <end position="214"/>
    </location>
</feature>
<dbReference type="InParanoid" id="Q237I3"/>
<dbReference type="PROSITE" id="PS50290">
    <property type="entry name" value="PI3_4_KINASE_3"/>
    <property type="match status" value="1"/>
</dbReference>
<evidence type="ECO:0000259" key="9">
    <source>
        <dbReference type="PROSITE" id="PS51546"/>
    </source>
</evidence>
<feature type="domain" description="C2 PI3K-type" evidence="10">
    <location>
        <begin position="428"/>
        <end position="578"/>
    </location>
</feature>
<dbReference type="SMART" id="SM00146">
    <property type="entry name" value="PI3Kc"/>
    <property type="match status" value="1"/>
</dbReference>
<dbReference type="GO" id="GO:0016477">
    <property type="term" value="P:cell migration"/>
    <property type="evidence" value="ECO:0007669"/>
    <property type="project" value="TreeGrafter"/>
</dbReference>
<dbReference type="InterPro" id="IPR011009">
    <property type="entry name" value="Kinase-like_dom_sf"/>
</dbReference>
<dbReference type="InterPro" id="IPR000341">
    <property type="entry name" value="PI3K_Ras-bd_dom"/>
</dbReference>
<dbReference type="Gene3D" id="3.30.1010.10">
    <property type="entry name" value="Phosphatidylinositol 3-kinase Catalytic Subunit, Chain A, domain 4"/>
    <property type="match status" value="1"/>
</dbReference>
<dbReference type="GO" id="GO:0005942">
    <property type="term" value="C:phosphatidylinositol 3-kinase complex"/>
    <property type="evidence" value="ECO:0007669"/>
    <property type="project" value="TreeGrafter"/>
</dbReference>
<dbReference type="AlphaFoldDB" id="Q237I3"/>
<dbReference type="SUPFAM" id="SSF54236">
    <property type="entry name" value="Ubiquitin-like"/>
    <property type="match status" value="1"/>
</dbReference>
<dbReference type="SUPFAM" id="SSF49562">
    <property type="entry name" value="C2 domain (Calcium/lipid-binding domain, CaLB)"/>
    <property type="match status" value="1"/>
</dbReference>
<dbReference type="SMART" id="SM00145">
    <property type="entry name" value="PI3Ka"/>
    <property type="match status" value="1"/>
</dbReference>
<dbReference type="GeneID" id="7829905"/>
<dbReference type="Gene3D" id="2.60.40.150">
    <property type="entry name" value="C2 domain"/>
    <property type="match status" value="1"/>
</dbReference>
<dbReference type="InterPro" id="IPR035448">
    <property type="entry name" value="PI3Kc"/>
</dbReference>
<feature type="region of interest" description="Disordered" evidence="6">
    <location>
        <begin position="376"/>
        <end position="416"/>
    </location>
</feature>
<dbReference type="Gene3D" id="3.10.20.90">
    <property type="entry name" value="Phosphatidylinositol 3-kinase Catalytic Subunit, Chain A, domain 1"/>
    <property type="match status" value="1"/>
</dbReference>
<dbReference type="SMART" id="SM00144">
    <property type="entry name" value="PI3K_rbd"/>
    <property type="match status" value="1"/>
</dbReference>
<dbReference type="SUPFAM" id="SSF56112">
    <property type="entry name" value="Protein kinase-like (PK-like)"/>
    <property type="match status" value="1"/>
</dbReference>
<sequence>MAEDTQKLLICVDPKTKWFYTINTNTNELRIEEDAEQNVVMRQKADEAIKDLYKIINLDDSYWLFRSEQAKELQRRKIPSYLLNKDCSKYPKYLCQSNLSLAFSKVNSINLNVNLDEYINQLREKKPAEVDWDCKSLTIEAGLVTGADEVIKNILRKIYKEYKIALKPKDQNHQFILQVKGFREYLAGNHPMLNYDRVRTSLRGLDHLDVKLTEMPINNQQADQFPPIYERKQSEMEQGIFTPIDWSNYYEVPILLWYPWVDFPEKDTPNPNQVVQKRMMHQRMQDLKLNKKKQSQNLSEILTQNVQPVQNGSSINMKNTNLYSGECDCLFKVRICGLENVFKILQAVDPQWPGLKATYNGFTQPAYVTLVRHGVDDKEDKHNKEEKDKKEQKNKQNKDIQLQQEQQKQRKDQVTPKLNTRIVNHGIKGVEFMKQIQGYYGMNLVPFSISIEAIIMNGSTCIKSVETKRVPYGNTCKFNQWISFNNIKVSQLPLESRLCFNLKAYAQNSNDYQIIGSSTLPIFNSQELFQQGLNAINVWPFYRVHGRLSCMNEYWGCFTKLRMHEQKDEKKIKEFISQNYCRLFIQLDKFVEPMFYSLRDEKTMESMGLPNPYKSSHQSERHRNFNQTPKTEDLARLQFLLNADPLKRPEFTPEDKHILMISRNHYKTLTQALQVFLLAVDWLDPEQVKEAILMLKKWTPLQPEDALPLLDAHISNEIVRLYAVERISTFSDDEIALYMLELTQLLLYERNHFSPLAEMLLERSLLNPYVVGHEFFWQLKSQLNVKAFHERFSLLIEQFIMVCGSFRKEIANQVHVNGSLNSVAKIIQYEAKQGVDKAKLQERSKEELGKIRDNLPKPTFSLALDSRIQVTDFNLQGCRCMNSKKKPLWIETINKVEIEEIDENNNKKIISENDLEMKILFKRGDDIRQDQLTLQLLKIMDKIWLDAGQDFRMKPYKVITTGDQVGMIEVVVNAETTARIHKQEGGGLGALKEDTLKNYLQKHNPDKENLKSATENFIRSCAGYCVATYILGIGDRHPDNIMLSQTGHLFHIDFGHFLGNFKKKLGIDRERAPFVFTEEMAFVMGGKESADFKNFTDYCTQAYNLIRKQGNFIINIFLLMLDAGIPELQSAKNIEYLKNKLALQLSEQEATNKFKKEIHFSLNSRFRKLDNLIHNLVKQ</sequence>
<evidence type="ECO:0000313" key="12">
    <source>
        <dbReference type="Proteomes" id="UP000009168"/>
    </source>
</evidence>
<dbReference type="InterPro" id="IPR000403">
    <property type="entry name" value="PI3/4_kinase_cat_dom"/>
</dbReference>
<dbReference type="eggNOG" id="KOG0904">
    <property type="taxonomic scope" value="Eukaryota"/>
</dbReference>
<dbReference type="Proteomes" id="UP000009168">
    <property type="component" value="Unassembled WGS sequence"/>
</dbReference>
<dbReference type="STRING" id="312017.Q237I3"/>
<evidence type="ECO:0000259" key="10">
    <source>
        <dbReference type="PROSITE" id="PS51547"/>
    </source>
</evidence>
<dbReference type="GO" id="GO:0048015">
    <property type="term" value="P:phosphatidylinositol-mediated signaling"/>
    <property type="evidence" value="ECO:0007669"/>
    <property type="project" value="TreeGrafter"/>
</dbReference>
<dbReference type="PROSITE" id="PS51547">
    <property type="entry name" value="C2_PI3K"/>
    <property type="match status" value="1"/>
</dbReference>
<organism evidence="11 12">
    <name type="scientific">Tetrahymena thermophila (strain SB210)</name>
    <dbReference type="NCBI Taxonomy" id="312017"/>
    <lineage>
        <taxon>Eukaryota</taxon>
        <taxon>Sar</taxon>
        <taxon>Alveolata</taxon>
        <taxon>Ciliophora</taxon>
        <taxon>Intramacronucleata</taxon>
        <taxon>Oligohymenophorea</taxon>
        <taxon>Hymenostomatida</taxon>
        <taxon>Tetrahymenina</taxon>
        <taxon>Tetrahymenidae</taxon>
        <taxon>Tetrahymena</taxon>
    </lineage>
</organism>
<reference evidence="12" key="1">
    <citation type="journal article" date="2006" name="PLoS Biol.">
        <title>Macronuclear genome sequence of the ciliate Tetrahymena thermophila, a model eukaryote.</title>
        <authorList>
            <person name="Eisen J.A."/>
            <person name="Coyne R.S."/>
            <person name="Wu M."/>
            <person name="Wu D."/>
            <person name="Thiagarajan M."/>
            <person name="Wortman J.R."/>
            <person name="Badger J.H."/>
            <person name="Ren Q."/>
            <person name="Amedeo P."/>
            <person name="Jones K.M."/>
            <person name="Tallon L.J."/>
            <person name="Delcher A.L."/>
            <person name="Salzberg S.L."/>
            <person name="Silva J.C."/>
            <person name="Haas B.J."/>
            <person name="Majoros W.H."/>
            <person name="Farzad M."/>
            <person name="Carlton J.M."/>
            <person name="Smith R.K. Jr."/>
            <person name="Garg J."/>
            <person name="Pearlman R.E."/>
            <person name="Karrer K.M."/>
            <person name="Sun L."/>
            <person name="Manning G."/>
            <person name="Elde N.C."/>
            <person name="Turkewitz A.P."/>
            <person name="Asai D.J."/>
            <person name="Wilkes D.E."/>
            <person name="Wang Y."/>
            <person name="Cai H."/>
            <person name="Collins K."/>
            <person name="Stewart B.A."/>
            <person name="Lee S.R."/>
            <person name="Wilamowska K."/>
            <person name="Weinberg Z."/>
            <person name="Ruzzo W.L."/>
            <person name="Wloga D."/>
            <person name="Gaertig J."/>
            <person name="Frankel J."/>
            <person name="Tsao C.-C."/>
            <person name="Gorovsky M.A."/>
            <person name="Keeling P.J."/>
            <person name="Waller R.F."/>
            <person name="Patron N.J."/>
            <person name="Cherry J.M."/>
            <person name="Stover N.A."/>
            <person name="Krieger C.J."/>
            <person name="del Toro C."/>
            <person name="Ryder H.F."/>
            <person name="Williamson S.C."/>
            <person name="Barbeau R.A."/>
            <person name="Hamilton E.P."/>
            <person name="Orias E."/>
        </authorList>
    </citation>
    <scope>NUCLEOTIDE SEQUENCE [LARGE SCALE GENOMIC DNA]</scope>
    <source>
        <strain evidence="12">SB210</strain>
    </source>
</reference>
<keyword evidence="4" id="KW-0067">ATP-binding</keyword>
<accession>Q237I3</accession>
<evidence type="ECO:0000256" key="2">
    <source>
        <dbReference type="ARBA" id="ARBA00022741"/>
    </source>
</evidence>
<dbReference type="PANTHER" id="PTHR10048">
    <property type="entry name" value="PHOSPHATIDYLINOSITOL KINASE"/>
    <property type="match status" value="1"/>
</dbReference>
<evidence type="ECO:0000259" key="8">
    <source>
        <dbReference type="PROSITE" id="PS51545"/>
    </source>
</evidence>
<dbReference type="FunFam" id="1.10.1070.11:FF:000001">
    <property type="entry name" value="Phosphatidylinositol 4,5-bisphosphate 3-kinase catalytic subunit"/>
    <property type="match status" value="1"/>
</dbReference>
<dbReference type="InterPro" id="IPR018936">
    <property type="entry name" value="PI3/4_kinase_CS"/>
</dbReference>
<dbReference type="Gene3D" id="1.25.40.70">
    <property type="entry name" value="Phosphatidylinositol 3-kinase, accessory domain (PIK)"/>
    <property type="match status" value="1"/>
</dbReference>
<evidence type="ECO:0000256" key="5">
    <source>
        <dbReference type="PROSITE-ProRule" id="PRU00880"/>
    </source>
</evidence>
<evidence type="ECO:0000259" key="7">
    <source>
        <dbReference type="PROSITE" id="PS50290"/>
    </source>
</evidence>
<proteinExistence type="inferred from homology"/>
<dbReference type="Pfam" id="PF00613">
    <property type="entry name" value="PI3Ka"/>
    <property type="match status" value="1"/>
</dbReference>
<dbReference type="GO" id="GO:0005737">
    <property type="term" value="C:cytoplasm"/>
    <property type="evidence" value="ECO:0007669"/>
    <property type="project" value="TreeGrafter"/>
</dbReference>
<dbReference type="PANTHER" id="PTHR10048:SF14">
    <property type="entry name" value="LD28067P"/>
    <property type="match status" value="1"/>
</dbReference>
<gene>
    <name evidence="11" type="ORF">TTHERM_00323020</name>
</gene>
<dbReference type="InterPro" id="IPR016024">
    <property type="entry name" value="ARM-type_fold"/>
</dbReference>
<name>Q237I3_TETTS</name>
<dbReference type="InterPro" id="IPR036940">
    <property type="entry name" value="PI3/4_kinase_cat_sf"/>
</dbReference>
<dbReference type="EMBL" id="GG662743">
    <property type="protein sequence ID" value="EAR92758.3"/>
    <property type="molecule type" value="Genomic_DNA"/>
</dbReference>
<keyword evidence="12" id="KW-1185">Reference proteome</keyword>
<dbReference type="CDD" id="cd00891">
    <property type="entry name" value="PI3Kc"/>
    <property type="match status" value="1"/>
</dbReference>
<dbReference type="PROSITE" id="PS51545">
    <property type="entry name" value="PIK_HELICAL"/>
    <property type="match status" value="1"/>
</dbReference>
<dbReference type="PROSITE" id="PS00916">
    <property type="entry name" value="PI3_4_KINASE_2"/>
    <property type="match status" value="1"/>
</dbReference>
<dbReference type="GO" id="GO:0035005">
    <property type="term" value="F:1-phosphatidylinositol-4-phosphate 3-kinase activity"/>
    <property type="evidence" value="ECO:0007669"/>
    <property type="project" value="TreeGrafter"/>
</dbReference>
<feature type="compositionally biased region" description="Basic and acidic residues" evidence="6">
    <location>
        <begin position="376"/>
        <end position="398"/>
    </location>
</feature>
<dbReference type="PROSITE" id="PS00915">
    <property type="entry name" value="PI3_4_KINASE_1"/>
    <property type="match status" value="1"/>
</dbReference>
<dbReference type="Pfam" id="PF00794">
    <property type="entry name" value="PI3K_rbd"/>
    <property type="match status" value="1"/>
</dbReference>
<dbReference type="GO" id="GO:0005524">
    <property type="term" value="F:ATP binding"/>
    <property type="evidence" value="ECO:0007669"/>
    <property type="project" value="UniProtKB-KW"/>
</dbReference>
<keyword evidence="3" id="KW-0418">Kinase</keyword>
<evidence type="ECO:0000256" key="6">
    <source>
        <dbReference type="SAM" id="MobiDB-lite"/>
    </source>
</evidence>
<dbReference type="SUPFAM" id="SSF48371">
    <property type="entry name" value="ARM repeat"/>
    <property type="match status" value="1"/>
</dbReference>
<dbReference type="KEGG" id="tet:TTHERM_00323020"/>
<dbReference type="HOGENOM" id="CLU_265960_0_0_1"/>
<dbReference type="SMR" id="Q237I3"/>
<protein>
    <submittedName>
        <fullName evidence="11">Phosphatidylinositol 3-and 4-kinase</fullName>
    </submittedName>
</protein>
<evidence type="ECO:0000256" key="3">
    <source>
        <dbReference type="ARBA" id="ARBA00022777"/>
    </source>
</evidence>
<keyword evidence="2" id="KW-0547">Nucleotide-binding</keyword>
<evidence type="ECO:0000313" key="11">
    <source>
        <dbReference type="EMBL" id="EAR92758.3"/>
    </source>
</evidence>
<dbReference type="InterPro" id="IPR035892">
    <property type="entry name" value="C2_domain_sf"/>
</dbReference>
<dbReference type="PROSITE" id="PS51546">
    <property type="entry name" value="PI3K_RBD"/>
    <property type="match status" value="1"/>
</dbReference>
<dbReference type="Pfam" id="PF00454">
    <property type="entry name" value="PI3_PI4_kinase"/>
    <property type="match status" value="1"/>
</dbReference>
<dbReference type="GO" id="GO:0016303">
    <property type="term" value="F:1-phosphatidylinositol-3-kinase activity"/>
    <property type="evidence" value="ECO:0007669"/>
    <property type="project" value="TreeGrafter"/>
</dbReference>
<evidence type="ECO:0000256" key="1">
    <source>
        <dbReference type="ARBA" id="ARBA00022679"/>
    </source>
</evidence>
<dbReference type="InterPro" id="IPR001263">
    <property type="entry name" value="PI3K_accessory_dom"/>
</dbReference>
<dbReference type="OrthoDB" id="67688at2759"/>
<feature type="domain" description="PI3K/PI4K catalytic" evidence="7">
    <location>
        <begin position="874"/>
        <end position="1166"/>
    </location>
</feature>